<evidence type="ECO:0000313" key="2">
    <source>
        <dbReference type="EMBL" id="MBB3875317.1"/>
    </source>
</evidence>
<dbReference type="InterPro" id="IPR053802">
    <property type="entry name" value="DUF6950"/>
</dbReference>
<dbReference type="AlphaFoldDB" id="A0AAW3TQU5"/>
<keyword evidence="3" id="KW-1185">Reference proteome</keyword>
<feature type="domain" description="DUF6950" evidence="1">
    <location>
        <begin position="1"/>
        <end position="129"/>
    </location>
</feature>
<evidence type="ECO:0000313" key="3">
    <source>
        <dbReference type="Proteomes" id="UP000528945"/>
    </source>
</evidence>
<evidence type="ECO:0000259" key="1">
    <source>
        <dbReference type="Pfam" id="PF22262"/>
    </source>
</evidence>
<dbReference type="Proteomes" id="UP000528945">
    <property type="component" value="Unassembled WGS sequence"/>
</dbReference>
<reference evidence="2 3" key="1">
    <citation type="submission" date="2020-08" db="EMBL/GenBank/DDBJ databases">
        <title>Genomic Encyclopedia of Type Strains, Phase IV (KMG-IV): sequencing the most valuable type-strain genomes for metagenomic binning, comparative biology and taxonomic classification.</title>
        <authorList>
            <person name="Goeker M."/>
        </authorList>
    </citation>
    <scope>NUCLEOTIDE SEQUENCE [LARGE SCALE GENOMIC DNA]</scope>
    <source>
        <strain evidence="2 3">DSM 15581</strain>
    </source>
</reference>
<sequence length="129" mass="13952">MRLPDWEVRLAAYLVAVASEPHAYGSHDCALHGANAVLAQTGRDHGAPFRGRYRTQLGAARALRKYGSGDLVTTFDRHLDVIPPSLARRGDLVLAQGSVGVCIGGDAMFAGADGLERIARLEWSRAWRV</sequence>
<dbReference type="RefSeq" id="WP_147035341.1">
    <property type="nucleotide sequence ID" value="NZ_JACIDB010000002.1"/>
</dbReference>
<name>A0AAW3TQU5_9SPHN</name>
<gene>
    <name evidence="2" type="ORF">GGR47_001552</name>
</gene>
<dbReference type="Pfam" id="PF22262">
    <property type="entry name" value="DUF6950"/>
    <property type="match status" value="1"/>
</dbReference>
<dbReference type="EMBL" id="JACIDB010000002">
    <property type="protein sequence ID" value="MBB3875317.1"/>
    <property type="molecule type" value="Genomic_DNA"/>
</dbReference>
<protein>
    <recommendedName>
        <fullName evidence="1">DUF6950 domain-containing protein</fullName>
    </recommendedName>
</protein>
<proteinExistence type="predicted"/>
<comment type="caution">
    <text evidence="2">The sequence shown here is derived from an EMBL/GenBank/DDBJ whole genome shotgun (WGS) entry which is preliminary data.</text>
</comment>
<accession>A0AAW3TQU5</accession>
<organism evidence="2 3">
    <name type="scientific">Sphingomonas aquatilis</name>
    <dbReference type="NCBI Taxonomy" id="93063"/>
    <lineage>
        <taxon>Bacteria</taxon>
        <taxon>Pseudomonadati</taxon>
        <taxon>Pseudomonadota</taxon>
        <taxon>Alphaproteobacteria</taxon>
        <taxon>Sphingomonadales</taxon>
        <taxon>Sphingomonadaceae</taxon>
        <taxon>Sphingomonas</taxon>
    </lineage>
</organism>